<dbReference type="SUPFAM" id="SSF50685">
    <property type="entry name" value="Barwin-like endoglucanases"/>
    <property type="match status" value="1"/>
</dbReference>
<dbReference type="Gene3D" id="2.40.240.50">
    <property type="entry name" value="Barwin-like endoglucanases"/>
    <property type="match status" value="1"/>
</dbReference>
<keyword evidence="4" id="KW-0961">Cell wall biogenesis/degradation</keyword>
<dbReference type="Pfam" id="PF06725">
    <property type="entry name" value="3D"/>
    <property type="match status" value="1"/>
</dbReference>
<sequence>MVLSLLAGCAAPLPSPPVERKVPVETLVPESEERAAALAAGLDRAGQGLRSWTELAPALRASRAHIAGREAGQVAVAHGDLAVTWGDVARTLERLESLLPRLDAEPGLLAEKFRWIRLREGAAFSGYYEPVVKASRTRRPGYETPLYRLPPDLRQLNLGRFQTELIGQRIAYRLSKGEPIPYYTRADIDGLDGKPGVLRGKGLELAWLSDPVDAFFLHVQGSGRLRFEDGREMAVRFAGSNGRPYVSIGRYLEDQGAIPPGEVSMQSIRRWLREHPALRDDVLRRNERYIFFRKGPETPAGGVASGPVGSMGTPLSPMVTLAVDRRTFPLGAVIAFDVPLPDPASPAASGQPLKTRPLCGLGLAQDTGEAIKGRRVDLFCGKGARAAYIAGHLNGPGEVWLLLARDE</sequence>
<dbReference type="CDD" id="cd14668">
    <property type="entry name" value="mlta_B"/>
    <property type="match status" value="1"/>
</dbReference>
<dbReference type="GO" id="GO:0071555">
    <property type="term" value="P:cell wall organization"/>
    <property type="evidence" value="ECO:0007669"/>
    <property type="project" value="UniProtKB-KW"/>
</dbReference>
<accession>A0A9D1R0L2</accession>
<reference evidence="7" key="1">
    <citation type="journal article" date="2021" name="PeerJ">
        <title>Extensive microbial diversity within the chicken gut microbiome revealed by metagenomics and culture.</title>
        <authorList>
            <person name="Gilroy R."/>
            <person name="Ravi A."/>
            <person name="Getino M."/>
            <person name="Pursley I."/>
            <person name="Horton D.L."/>
            <person name="Alikhan N.F."/>
            <person name="Baker D."/>
            <person name="Gharbi K."/>
            <person name="Hall N."/>
            <person name="Watson M."/>
            <person name="Adriaenssens E.M."/>
            <person name="Foster-Nyarko E."/>
            <person name="Jarju S."/>
            <person name="Secka A."/>
            <person name="Antonio M."/>
            <person name="Oren A."/>
            <person name="Chaudhuri R.R."/>
            <person name="La Ragione R."/>
            <person name="Hildebrand F."/>
            <person name="Pallen M.J."/>
        </authorList>
    </citation>
    <scope>NUCLEOTIDE SEQUENCE</scope>
    <source>
        <strain evidence="7">ChiSxjej5B17-1746</strain>
    </source>
</reference>
<dbReference type="CDD" id="cd14485">
    <property type="entry name" value="mltA_like_LT_A"/>
    <property type="match status" value="1"/>
</dbReference>
<evidence type="ECO:0000256" key="1">
    <source>
        <dbReference type="ARBA" id="ARBA00001420"/>
    </source>
</evidence>
<reference evidence="7" key="2">
    <citation type="submission" date="2021-04" db="EMBL/GenBank/DDBJ databases">
        <authorList>
            <person name="Gilroy R."/>
        </authorList>
    </citation>
    <scope>NUCLEOTIDE SEQUENCE</scope>
    <source>
        <strain evidence="7">ChiSxjej5B17-1746</strain>
    </source>
</reference>
<proteinExistence type="predicted"/>
<dbReference type="Proteomes" id="UP000824264">
    <property type="component" value="Unassembled WGS sequence"/>
</dbReference>
<dbReference type="GO" id="GO:0009254">
    <property type="term" value="P:peptidoglycan turnover"/>
    <property type="evidence" value="ECO:0007669"/>
    <property type="project" value="InterPro"/>
</dbReference>
<evidence type="ECO:0000313" key="7">
    <source>
        <dbReference type="EMBL" id="HIW78842.1"/>
    </source>
</evidence>
<dbReference type="GO" id="GO:0019867">
    <property type="term" value="C:outer membrane"/>
    <property type="evidence" value="ECO:0007669"/>
    <property type="project" value="InterPro"/>
</dbReference>
<dbReference type="EC" id="4.2.2.n1" evidence="2"/>
<dbReference type="InterPro" id="IPR036908">
    <property type="entry name" value="RlpA-like_sf"/>
</dbReference>
<dbReference type="EMBL" id="DXGI01000256">
    <property type="protein sequence ID" value="HIW78842.1"/>
    <property type="molecule type" value="Genomic_DNA"/>
</dbReference>
<dbReference type="PIRSF" id="PIRSF019422">
    <property type="entry name" value="MltA"/>
    <property type="match status" value="1"/>
</dbReference>
<gene>
    <name evidence="7" type="ORF">H9874_06830</name>
</gene>
<evidence type="ECO:0000313" key="8">
    <source>
        <dbReference type="Proteomes" id="UP000824264"/>
    </source>
</evidence>
<dbReference type="PANTHER" id="PTHR30124">
    <property type="entry name" value="MEMBRANE-BOUND LYTIC MUREIN TRANSGLYCOSYLASE A"/>
    <property type="match status" value="1"/>
</dbReference>
<evidence type="ECO:0000256" key="5">
    <source>
        <dbReference type="ARBA" id="ARBA00030918"/>
    </source>
</evidence>
<dbReference type="Gene3D" id="2.40.40.10">
    <property type="entry name" value="RlpA-like domain"/>
    <property type="match status" value="1"/>
</dbReference>
<name>A0A9D1R0L2_9BACT</name>
<protein>
    <recommendedName>
        <fullName evidence="2">peptidoglycan lytic exotransglycosylase</fullName>
        <ecNumber evidence="2">4.2.2.n1</ecNumber>
    </recommendedName>
    <alternativeName>
        <fullName evidence="5">Murein hydrolase A</fullName>
    </alternativeName>
</protein>
<dbReference type="PANTHER" id="PTHR30124:SF0">
    <property type="entry name" value="MEMBRANE-BOUND LYTIC MUREIN TRANSGLYCOSYLASE A"/>
    <property type="match status" value="1"/>
</dbReference>
<dbReference type="InterPro" id="IPR005300">
    <property type="entry name" value="MltA_B"/>
</dbReference>
<keyword evidence="3" id="KW-0456">Lyase</keyword>
<evidence type="ECO:0000256" key="2">
    <source>
        <dbReference type="ARBA" id="ARBA00012587"/>
    </source>
</evidence>
<dbReference type="Pfam" id="PF03562">
    <property type="entry name" value="MltA"/>
    <property type="match status" value="1"/>
</dbReference>
<comment type="catalytic activity">
    <reaction evidence="1">
        <text>Exolytic cleavage of the (1-&gt;4)-beta-glycosidic linkage between N-acetylmuramic acid (MurNAc) and N-acetylglucosamine (GlcNAc) residues in peptidoglycan, from either the reducing or the non-reducing ends of the peptidoglycan chains, with concomitant formation of a 1,6-anhydrobond in the MurNAc residue.</text>
        <dbReference type="EC" id="4.2.2.n1"/>
    </reaction>
</comment>
<dbReference type="InterPro" id="IPR026044">
    <property type="entry name" value="MltA"/>
</dbReference>
<dbReference type="GO" id="GO:0009253">
    <property type="term" value="P:peptidoglycan catabolic process"/>
    <property type="evidence" value="ECO:0007669"/>
    <property type="project" value="TreeGrafter"/>
</dbReference>
<feature type="domain" description="Lytic transglycosylase MltA" evidence="6">
    <location>
        <begin position="131"/>
        <end position="293"/>
    </location>
</feature>
<dbReference type="GO" id="GO:0004553">
    <property type="term" value="F:hydrolase activity, hydrolyzing O-glycosyl compounds"/>
    <property type="evidence" value="ECO:0007669"/>
    <property type="project" value="InterPro"/>
</dbReference>
<dbReference type="InterPro" id="IPR010611">
    <property type="entry name" value="3D_dom"/>
</dbReference>
<evidence type="ECO:0000256" key="4">
    <source>
        <dbReference type="ARBA" id="ARBA00023316"/>
    </source>
</evidence>
<dbReference type="AlphaFoldDB" id="A0A9D1R0L2"/>
<evidence type="ECO:0000256" key="3">
    <source>
        <dbReference type="ARBA" id="ARBA00023239"/>
    </source>
</evidence>
<comment type="caution">
    <text evidence="7">The sequence shown here is derived from an EMBL/GenBank/DDBJ whole genome shotgun (WGS) entry which is preliminary data.</text>
</comment>
<dbReference type="GO" id="GO:0008933">
    <property type="term" value="F:peptidoglycan lytic transglycosylase activity"/>
    <property type="evidence" value="ECO:0007669"/>
    <property type="project" value="TreeGrafter"/>
</dbReference>
<evidence type="ECO:0000259" key="6">
    <source>
        <dbReference type="SMART" id="SM00925"/>
    </source>
</evidence>
<dbReference type="SMART" id="SM00925">
    <property type="entry name" value="MltA"/>
    <property type="match status" value="1"/>
</dbReference>
<organism evidence="7 8">
    <name type="scientific">Candidatus Bilophila faecipullorum</name>
    <dbReference type="NCBI Taxonomy" id="2838482"/>
    <lineage>
        <taxon>Bacteria</taxon>
        <taxon>Pseudomonadati</taxon>
        <taxon>Thermodesulfobacteriota</taxon>
        <taxon>Desulfovibrionia</taxon>
        <taxon>Desulfovibrionales</taxon>
        <taxon>Desulfovibrionaceae</taxon>
        <taxon>Bilophila</taxon>
    </lineage>
</organism>